<evidence type="ECO:0000313" key="1">
    <source>
        <dbReference type="EMBL" id="SHF42172.1"/>
    </source>
</evidence>
<accession>A0A1M5BIX0</accession>
<evidence type="ECO:0000313" key="2">
    <source>
        <dbReference type="Proteomes" id="UP000184476"/>
    </source>
</evidence>
<sequence>MKLRAYGFKEIFHPDCKHHVFPVRNWESLPPQNIELFELLPPTEVVDSCEHQTNVQLS</sequence>
<organism evidence="1 2">
    <name type="scientific">Seinonella peptonophila</name>
    <dbReference type="NCBI Taxonomy" id="112248"/>
    <lineage>
        <taxon>Bacteria</taxon>
        <taxon>Bacillati</taxon>
        <taxon>Bacillota</taxon>
        <taxon>Bacilli</taxon>
        <taxon>Bacillales</taxon>
        <taxon>Thermoactinomycetaceae</taxon>
        <taxon>Seinonella</taxon>
    </lineage>
</organism>
<dbReference type="EMBL" id="FQVL01000024">
    <property type="protein sequence ID" value="SHF42172.1"/>
    <property type="molecule type" value="Genomic_DNA"/>
</dbReference>
<proteinExistence type="predicted"/>
<protein>
    <submittedName>
        <fullName evidence="1">Uncharacterized protein</fullName>
    </submittedName>
</protein>
<dbReference type="AlphaFoldDB" id="A0A1M5BIX0"/>
<reference evidence="1 2" key="1">
    <citation type="submission" date="2016-11" db="EMBL/GenBank/DDBJ databases">
        <authorList>
            <person name="Jaros S."/>
            <person name="Januszkiewicz K."/>
            <person name="Wedrychowicz H."/>
        </authorList>
    </citation>
    <scope>NUCLEOTIDE SEQUENCE [LARGE SCALE GENOMIC DNA]</scope>
    <source>
        <strain evidence="1 2">DSM 44666</strain>
    </source>
</reference>
<keyword evidence="2" id="KW-1185">Reference proteome</keyword>
<dbReference type="Proteomes" id="UP000184476">
    <property type="component" value="Unassembled WGS sequence"/>
</dbReference>
<name>A0A1M5BIX0_9BACL</name>
<gene>
    <name evidence="1" type="ORF">SAMN05444392_12415</name>
</gene>